<name>A0A3N4HKZ2_ASCIM</name>
<feature type="region of interest" description="Disordered" evidence="2">
    <location>
        <begin position="385"/>
        <end position="416"/>
    </location>
</feature>
<dbReference type="AlphaFoldDB" id="A0A3N4HKZ2"/>
<keyword evidence="5" id="KW-1185">Reference proteome</keyword>
<evidence type="ECO:0000313" key="4">
    <source>
        <dbReference type="EMBL" id="RPA74503.1"/>
    </source>
</evidence>
<sequence>MSRPQTPVKRERRLLDIFSPRGAAPAPIPSGDEDPDYQVQTYTCTPVITDVKSIPQPSSHDAAFTTLFEHLGEDNHALDEVLWHYVESNGTTAEDGPDIIQAINHQFDLIRIAARYALSAYDAKKTALSNAIAKTDQLQKEREQLLKSHEEETDALHVELNRTHDELKALKATSTTKKTDYDLPEWLYKQKTTERATAFEIPKALRLPLQANPITTFDGTGETEIVFKFLKDLEHHIKLLHDDFTNAQKIKYATGYMAGTALDWAIDWRRQPSHITWSQFLYDFRLKYVSPNAHIYLTNKLERMEFKAASIDTFNHEYKSTLRLLELDPSSIVESSQYFQIYTRKIRDPQIVMAIQQLSFTTNLTLSVVMDYAARLLAAKLAAQPLRTGPSRPPGTPRSAAPKPGSSSKPSRRPFQPKAHHIEYDEEEVYDAHAINPRTGKPRGPPRCFACDSYDHLIHECEFKQEWDQFRSKKQEQDSTGKD</sequence>
<accession>A0A3N4HKZ2</accession>
<proteinExistence type="predicted"/>
<dbReference type="InterPro" id="IPR045358">
    <property type="entry name" value="Ty3_capsid"/>
</dbReference>
<evidence type="ECO:0000256" key="1">
    <source>
        <dbReference type="SAM" id="Coils"/>
    </source>
</evidence>
<feature type="compositionally biased region" description="Low complexity" evidence="2">
    <location>
        <begin position="397"/>
        <end position="409"/>
    </location>
</feature>
<reference evidence="4 5" key="1">
    <citation type="journal article" date="2018" name="Nat. Ecol. Evol.">
        <title>Pezizomycetes genomes reveal the molecular basis of ectomycorrhizal truffle lifestyle.</title>
        <authorList>
            <person name="Murat C."/>
            <person name="Payen T."/>
            <person name="Noel B."/>
            <person name="Kuo A."/>
            <person name="Morin E."/>
            <person name="Chen J."/>
            <person name="Kohler A."/>
            <person name="Krizsan K."/>
            <person name="Balestrini R."/>
            <person name="Da Silva C."/>
            <person name="Montanini B."/>
            <person name="Hainaut M."/>
            <person name="Levati E."/>
            <person name="Barry K.W."/>
            <person name="Belfiori B."/>
            <person name="Cichocki N."/>
            <person name="Clum A."/>
            <person name="Dockter R.B."/>
            <person name="Fauchery L."/>
            <person name="Guy J."/>
            <person name="Iotti M."/>
            <person name="Le Tacon F."/>
            <person name="Lindquist E.A."/>
            <person name="Lipzen A."/>
            <person name="Malagnac F."/>
            <person name="Mello A."/>
            <person name="Molinier V."/>
            <person name="Miyauchi S."/>
            <person name="Poulain J."/>
            <person name="Riccioni C."/>
            <person name="Rubini A."/>
            <person name="Sitrit Y."/>
            <person name="Splivallo R."/>
            <person name="Traeger S."/>
            <person name="Wang M."/>
            <person name="Zifcakova L."/>
            <person name="Wipf D."/>
            <person name="Zambonelli A."/>
            <person name="Paolocci F."/>
            <person name="Nowrousian M."/>
            <person name="Ottonello S."/>
            <person name="Baldrian P."/>
            <person name="Spatafora J.W."/>
            <person name="Henrissat B."/>
            <person name="Nagy L.G."/>
            <person name="Aury J.M."/>
            <person name="Wincker P."/>
            <person name="Grigoriev I.V."/>
            <person name="Bonfante P."/>
            <person name="Martin F.M."/>
        </authorList>
    </citation>
    <scope>NUCLEOTIDE SEQUENCE [LARGE SCALE GENOMIC DNA]</scope>
    <source>
        <strain evidence="4 5">RN42</strain>
    </source>
</reference>
<feature type="domain" description="Ty3 transposon capsid-like protein" evidence="3">
    <location>
        <begin position="209"/>
        <end position="357"/>
    </location>
</feature>
<feature type="coiled-coil region" evidence="1">
    <location>
        <begin position="128"/>
        <end position="155"/>
    </location>
</feature>
<gene>
    <name evidence="4" type="ORF">BJ508DRAFT_332993</name>
</gene>
<evidence type="ECO:0000259" key="3">
    <source>
        <dbReference type="Pfam" id="PF19259"/>
    </source>
</evidence>
<dbReference type="Proteomes" id="UP000275078">
    <property type="component" value="Unassembled WGS sequence"/>
</dbReference>
<keyword evidence="1" id="KW-0175">Coiled coil</keyword>
<feature type="region of interest" description="Disordered" evidence="2">
    <location>
        <begin position="1"/>
        <end position="37"/>
    </location>
</feature>
<dbReference type="Pfam" id="PF19259">
    <property type="entry name" value="Ty3_capsid"/>
    <property type="match status" value="1"/>
</dbReference>
<dbReference type="EMBL" id="ML119788">
    <property type="protein sequence ID" value="RPA74503.1"/>
    <property type="molecule type" value="Genomic_DNA"/>
</dbReference>
<evidence type="ECO:0000256" key="2">
    <source>
        <dbReference type="SAM" id="MobiDB-lite"/>
    </source>
</evidence>
<organism evidence="4 5">
    <name type="scientific">Ascobolus immersus RN42</name>
    <dbReference type="NCBI Taxonomy" id="1160509"/>
    <lineage>
        <taxon>Eukaryota</taxon>
        <taxon>Fungi</taxon>
        <taxon>Dikarya</taxon>
        <taxon>Ascomycota</taxon>
        <taxon>Pezizomycotina</taxon>
        <taxon>Pezizomycetes</taxon>
        <taxon>Pezizales</taxon>
        <taxon>Ascobolaceae</taxon>
        <taxon>Ascobolus</taxon>
    </lineage>
</organism>
<protein>
    <recommendedName>
        <fullName evidence="3">Ty3 transposon capsid-like protein domain-containing protein</fullName>
    </recommendedName>
</protein>
<evidence type="ECO:0000313" key="5">
    <source>
        <dbReference type="Proteomes" id="UP000275078"/>
    </source>
</evidence>